<feature type="chain" id="PRO_5032832090" evidence="1">
    <location>
        <begin position="23"/>
        <end position="91"/>
    </location>
</feature>
<comment type="caution">
    <text evidence="2">The sequence shown here is derived from an EMBL/GenBank/DDBJ whole genome shotgun (WGS) entry which is preliminary data.</text>
</comment>
<protein>
    <submittedName>
        <fullName evidence="2">Uncharacterized protein</fullName>
    </submittedName>
</protein>
<name>A0A815UZG2_ADIRI</name>
<sequence>MKTHAPTLIKLPYLVLLDLTSAHLDYVEQFLCDKVTYLPSLLDLCIKYELLTTVTNNFTNESMRRHCGQLKRLHASSTIHVDKLHHYFPLL</sequence>
<dbReference type="EMBL" id="CAJNOR010004712">
    <property type="protein sequence ID" value="CAF1522694.1"/>
    <property type="molecule type" value="Genomic_DNA"/>
</dbReference>
<evidence type="ECO:0000256" key="1">
    <source>
        <dbReference type="SAM" id="SignalP"/>
    </source>
</evidence>
<accession>A0A815UZG2</accession>
<evidence type="ECO:0000313" key="2">
    <source>
        <dbReference type="EMBL" id="CAF1522694.1"/>
    </source>
</evidence>
<gene>
    <name evidence="2" type="ORF">XAT740_LOCUS40903</name>
</gene>
<reference evidence="2" key="1">
    <citation type="submission" date="2021-02" db="EMBL/GenBank/DDBJ databases">
        <authorList>
            <person name="Nowell W R."/>
        </authorList>
    </citation>
    <scope>NUCLEOTIDE SEQUENCE</scope>
</reference>
<proteinExistence type="predicted"/>
<dbReference type="Proteomes" id="UP000663828">
    <property type="component" value="Unassembled WGS sequence"/>
</dbReference>
<organism evidence="2 3">
    <name type="scientific">Adineta ricciae</name>
    <name type="common">Rotifer</name>
    <dbReference type="NCBI Taxonomy" id="249248"/>
    <lineage>
        <taxon>Eukaryota</taxon>
        <taxon>Metazoa</taxon>
        <taxon>Spiralia</taxon>
        <taxon>Gnathifera</taxon>
        <taxon>Rotifera</taxon>
        <taxon>Eurotatoria</taxon>
        <taxon>Bdelloidea</taxon>
        <taxon>Adinetida</taxon>
        <taxon>Adinetidae</taxon>
        <taxon>Adineta</taxon>
    </lineage>
</organism>
<evidence type="ECO:0000313" key="3">
    <source>
        <dbReference type="Proteomes" id="UP000663828"/>
    </source>
</evidence>
<keyword evidence="1" id="KW-0732">Signal</keyword>
<keyword evidence="3" id="KW-1185">Reference proteome</keyword>
<feature type="signal peptide" evidence="1">
    <location>
        <begin position="1"/>
        <end position="22"/>
    </location>
</feature>
<dbReference type="AlphaFoldDB" id="A0A815UZG2"/>